<protein>
    <submittedName>
        <fullName evidence="2">Arylamine N-acetyltransferase</fullName>
    </submittedName>
</protein>
<dbReference type="OrthoDB" id="2845539at2"/>
<evidence type="ECO:0000313" key="3">
    <source>
        <dbReference type="Proteomes" id="UP000308230"/>
    </source>
</evidence>
<organism evidence="2 3">
    <name type="scientific">Exobacillus caeni</name>
    <dbReference type="NCBI Taxonomy" id="2574798"/>
    <lineage>
        <taxon>Bacteria</taxon>
        <taxon>Bacillati</taxon>
        <taxon>Bacillota</taxon>
        <taxon>Bacilli</taxon>
        <taxon>Bacillales</taxon>
        <taxon>Guptibacillaceae</taxon>
        <taxon>Exobacillus</taxon>
    </lineage>
</organism>
<dbReference type="Pfam" id="PF00797">
    <property type="entry name" value="Acetyltransf_2"/>
    <property type="match status" value="1"/>
</dbReference>
<name>A0A5R9FF56_9BACL</name>
<dbReference type="AlphaFoldDB" id="A0A5R9FF56"/>
<evidence type="ECO:0000313" key="2">
    <source>
        <dbReference type="EMBL" id="TLS38215.1"/>
    </source>
</evidence>
<dbReference type="GO" id="GO:0016407">
    <property type="term" value="F:acetyltransferase activity"/>
    <property type="evidence" value="ECO:0007669"/>
    <property type="project" value="InterPro"/>
</dbReference>
<accession>A0A5R9FF56</accession>
<comment type="caution">
    <text evidence="2">The sequence shown here is derived from an EMBL/GenBank/DDBJ whole genome shotgun (WGS) entry which is preliminary data.</text>
</comment>
<dbReference type="RefSeq" id="WP_138124546.1">
    <property type="nucleotide sequence ID" value="NZ_SWLG01000004.1"/>
</dbReference>
<sequence>MTVKYNNNSLVDTYLKRLQLNREIPSYHYLEALVKHHLHSVPYETFSKFYYYQTAKNNAFVPSFETFVKNLEINGWGGNCYTLNINFKRLLEVLGFDVHLVLVSPGHIGLMVVIENRAFYVDVGYGSPIMKPIFIQNGVSLSRCGEEIVIKPASDRNRFVIDRKSNGKTFVSKTIVWEPVEEADFTNDINESHLDQDENDMMRRITAVIFKNRSTYYLRNTTLTIFAAKSRRMIEFNDEQQWIQMIESTYGIQPQIVREAADFLKERNITLLSEKKNA</sequence>
<dbReference type="InterPro" id="IPR038765">
    <property type="entry name" value="Papain-like_cys_pep_sf"/>
</dbReference>
<keyword evidence="2" id="KW-0808">Transferase</keyword>
<dbReference type="PANTHER" id="PTHR11786:SF0">
    <property type="entry name" value="ARYLAMINE N-ACETYLTRANSFERASE 4-RELATED"/>
    <property type="match status" value="1"/>
</dbReference>
<keyword evidence="3" id="KW-1185">Reference proteome</keyword>
<reference evidence="2 3" key="1">
    <citation type="submission" date="2019-04" db="EMBL/GenBank/DDBJ databases">
        <title>Bacillus caeni sp. nov., a bacterium isolated from mangrove sediment.</title>
        <authorList>
            <person name="Huang H."/>
            <person name="Mo K."/>
            <person name="Hu Y."/>
        </authorList>
    </citation>
    <scope>NUCLEOTIDE SEQUENCE [LARGE SCALE GENOMIC DNA]</scope>
    <source>
        <strain evidence="2 3">HB172195</strain>
    </source>
</reference>
<dbReference type="SUPFAM" id="SSF54001">
    <property type="entry name" value="Cysteine proteinases"/>
    <property type="match status" value="1"/>
</dbReference>
<comment type="similarity">
    <text evidence="1">Belongs to the arylamine N-acetyltransferase family.</text>
</comment>
<dbReference type="Proteomes" id="UP000308230">
    <property type="component" value="Unassembled WGS sequence"/>
</dbReference>
<gene>
    <name evidence="2" type="ORF">FCL54_06680</name>
</gene>
<dbReference type="Gene3D" id="3.30.2140.20">
    <property type="match status" value="1"/>
</dbReference>
<dbReference type="EMBL" id="SWLG01000004">
    <property type="protein sequence ID" value="TLS38215.1"/>
    <property type="molecule type" value="Genomic_DNA"/>
</dbReference>
<dbReference type="PANTHER" id="PTHR11786">
    <property type="entry name" value="N-HYDROXYARYLAMINE O-ACETYLTRANSFERASE"/>
    <property type="match status" value="1"/>
</dbReference>
<proteinExistence type="inferred from homology"/>
<dbReference type="InterPro" id="IPR001447">
    <property type="entry name" value="Arylamine_N-AcTrfase"/>
</dbReference>
<dbReference type="InterPro" id="IPR053710">
    <property type="entry name" value="Arylamine_NAT_domain_sf"/>
</dbReference>
<evidence type="ECO:0000256" key="1">
    <source>
        <dbReference type="ARBA" id="ARBA00006547"/>
    </source>
</evidence>